<evidence type="ECO:0000313" key="1">
    <source>
        <dbReference type="EMBL" id="QIG41485.1"/>
    </source>
</evidence>
<organism evidence="1 2">
    <name type="scientific">Nocardioides anomalus</name>
    <dbReference type="NCBI Taxonomy" id="2712223"/>
    <lineage>
        <taxon>Bacteria</taxon>
        <taxon>Bacillati</taxon>
        <taxon>Actinomycetota</taxon>
        <taxon>Actinomycetes</taxon>
        <taxon>Propionibacteriales</taxon>
        <taxon>Nocardioidaceae</taxon>
        <taxon>Nocardioides</taxon>
    </lineage>
</organism>
<evidence type="ECO:0000313" key="2">
    <source>
        <dbReference type="Proteomes" id="UP000502996"/>
    </source>
</evidence>
<dbReference type="AlphaFoldDB" id="A0A6G6W8Q6"/>
<dbReference type="RefSeq" id="WP_165227870.1">
    <property type="nucleotide sequence ID" value="NZ_CP049257.1"/>
</dbReference>
<dbReference type="InterPro" id="IPR036388">
    <property type="entry name" value="WH-like_DNA-bd_sf"/>
</dbReference>
<name>A0A6G6W8Q6_9ACTN</name>
<reference evidence="1 2" key="1">
    <citation type="submission" date="2020-02" db="EMBL/GenBank/DDBJ databases">
        <title>Full genome sequence of Nocardioides sp. R-3366.</title>
        <authorList>
            <person name="Im W.-T."/>
        </authorList>
    </citation>
    <scope>NUCLEOTIDE SEQUENCE [LARGE SCALE GENOMIC DNA]</scope>
    <source>
        <strain evidence="1 2">R-3366</strain>
    </source>
</reference>
<dbReference type="Gene3D" id="1.10.10.10">
    <property type="entry name" value="Winged helix-like DNA-binding domain superfamily/Winged helix DNA-binding domain"/>
    <property type="match status" value="1"/>
</dbReference>
<dbReference type="Proteomes" id="UP000502996">
    <property type="component" value="Chromosome"/>
</dbReference>
<dbReference type="KEGG" id="nano:G5V58_00700"/>
<gene>
    <name evidence="1" type="ORF">G5V58_00700</name>
</gene>
<protein>
    <submittedName>
        <fullName evidence="1">Uncharacterized protein</fullName>
    </submittedName>
</protein>
<keyword evidence="2" id="KW-1185">Reference proteome</keyword>
<proteinExistence type="predicted"/>
<dbReference type="SUPFAM" id="SSF88659">
    <property type="entry name" value="Sigma3 and sigma4 domains of RNA polymerase sigma factors"/>
    <property type="match status" value="1"/>
</dbReference>
<sequence>MAAPPAAAPRHAVSLAGLLLTAAAPGSPEAAAAAEARLAVRAALGDVPPADRLLVDLRVFHGWSVDEIAQLAAGSADEVAGRLDAILARLGLDLTTVLPALEGPREPLAGAGPAGPPVAAVPLVDEQEVVA</sequence>
<dbReference type="EMBL" id="CP049257">
    <property type="protein sequence ID" value="QIG41485.1"/>
    <property type="molecule type" value="Genomic_DNA"/>
</dbReference>
<accession>A0A6G6W8Q6</accession>
<dbReference type="InterPro" id="IPR013324">
    <property type="entry name" value="RNA_pol_sigma_r3/r4-like"/>
</dbReference>